<proteinExistence type="predicted"/>
<gene>
    <name evidence="2" type="ORF">HW555_003332</name>
</gene>
<organism evidence="2 3">
    <name type="scientific">Spodoptera exigua</name>
    <name type="common">Beet armyworm</name>
    <name type="synonym">Noctua fulgens</name>
    <dbReference type="NCBI Taxonomy" id="7107"/>
    <lineage>
        <taxon>Eukaryota</taxon>
        <taxon>Metazoa</taxon>
        <taxon>Ecdysozoa</taxon>
        <taxon>Arthropoda</taxon>
        <taxon>Hexapoda</taxon>
        <taxon>Insecta</taxon>
        <taxon>Pterygota</taxon>
        <taxon>Neoptera</taxon>
        <taxon>Endopterygota</taxon>
        <taxon>Lepidoptera</taxon>
        <taxon>Glossata</taxon>
        <taxon>Ditrysia</taxon>
        <taxon>Noctuoidea</taxon>
        <taxon>Noctuidae</taxon>
        <taxon>Amphipyrinae</taxon>
        <taxon>Spodoptera</taxon>
    </lineage>
</organism>
<dbReference type="InterPro" id="IPR029526">
    <property type="entry name" value="PGBD"/>
</dbReference>
<sequence>MSGGGHAGHLVNHPPHPRVSAALALATTQWQKSYAKYSLLILLLLLINMEDLDFDITAEHLMQLDNIEISLLNNSFIMPSSDDECSDIIQPLRRKCRRIILSTSEDSDAENVPPCPSNNTSPSNIWTEVQGNQRRIIPFTDISGPAPHIKCMHGMTPAQCFSLFLTDNILQLIVDATNEYAIKEITQLPEASKFARVCRWTPTNPAELKCFFGLILFMGLDDMISHPFPKTIMSRNRFELLLQMLHFSENDNEHKSDRLHRVRKLTRRLCSGCYKQNVILMGRQYARNKTKKVNTFCETCPCKPFMCFDCFNRLHKV</sequence>
<protein>
    <recommendedName>
        <fullName evidence="1">PiggyBac transposable element-derived protein domain-containing protein</fullName>
    </recommendedName>
</protein>
<dbReference type="EMBL" id="JACKWZ010000032">
    <property type="protein sequence ID" value="KAF9420410.1"/>
    <property type="molecule type" value="Genomic_DNA"/>
</dbReference>
<dbReference type="PANTHER" id="PTHR46599">
    <property type="entry name" value="PIGGYBAC TRANSPOSABLE ELEMENT-DERIVED PROTEIN 4"/>
    <property type="match status" value="1"/>
</dbReference>
<feature type="domain" description="PiggyBac transposable element-derived protein" evidence="1">
    <location>
        <begin position="156"/>
        <end position="282"/>
    </location>
</feature>
<reference evidence="2" key="1">
    <citation type="submission" date="2020-08" db="EMBL/GenBank/DDBJ databases">
        <title>Spodoptera exigua strain:BAW_Kor-Di-RS1 Genome sequencing and assembly.</title>
        <authorList>
            <person name="Kim J."/>
            <person name="Nam H.Y."/>
            <person name="Kwon M."/>
            <person name="Choi J.H."/>
            <person name="Cho S.R."/>
            <person name="Kim G.-H."/>
        </authorList>
    </citation>
    <scope>NUCLEOTIDE SEQUENCE</scope>
    <source>
        <strain evidence="2">BAW_Kor-Di-RS1</strain>
        <tissue evidence="2">Whole-body</tissue>
    </source>
</reference>
<evidence type="ECO:0000313" key="3">
    <source>
        <dbReference type="Proteomes" id="UP000648187"/>
    </source>
</evidence>
<accession>A0A835GNS3</accession>
<dbReference type="PANTHER" id="PTHR46599:SF3">
    <property type="entry name" value="PIGGYBAC TRANSPOSABLE ELEMENT-DERIVED PROTEIN 4"/>
    <property type="match status" value="1"/>
</dbReference>
<dbReference type="AlphaFoldDB" id="A0A835GNS3"/>
<name>A0A835GNS3_SPOEX</name>
<comment type="caution">
    <text evidence="2">The sequence shown here is derived from an EMBL/GenBank/DDBJ whole genome shotgun (WGS) entry which is preliminary data.</text>
</comment>
<dbReference type="Proteomes" id="UP000648187">
    <property type="component" value="Unassembled WGS sequence"/>
</dbReference>
<keyword evidence="3" id="KW-1185">Reference proteome</keyword>
<evidence type="ECO:0000313" key="2">
    <source>
        <dbReference type="EMBL" id="KAF9420410.1"/>
    </source>
</evidence>
<dbReference type="Pfam" id="PF13843">
    <property type="entry name" value="DDE_Tnp_1_7"/>
    <property type="match status" value="1"/>
</dbReference>
<evidence type="ECO:0000259" key="1">
    <source>
        <dbReference type="Pfam" id="PF13843"/>
    </source>
</evidence>